<dbReference type="AlphaFoldDB" id="A0A182E2F7"/>
<reference evidence="4" key="1">
    <citation type="submission" date="2016-06" db="UniProtKB">
        <authorList>
            <consortium name="WormBaseParasite"/>
        </authorList>
    </citation>
    <scope>IDENTIFICATION</scope>
</reference>
<name>A0A182E2F7_ONCOC</name>
<gene>
    <name evidence="2" type="ORF">NOO_LOCUS2157</name>
</gene>
<accession>A0A182E2F7</accession>
<evidence type="ECO:0000313" key="4">
    <source>
        <dbReference type="WBParaSite" id="nOo.2.0.1.t02157-RA"/>
    </source>
</evidence>
<protein>
    <submittedName>
        <fullName evidence="4">Secreted protein</fullName>
    </submittedName>
</protein>
<reference evidence="2 3" key="2">
    <citation type="submission" date="2018-08" db="EMBL/GenBank/DDBJ databases">
        <authorList>
            <person name="Laetsch R D."/>
            <person name="Stevens L."/>
            <person name="Kumar S."/>
            <person name="Blaxter L. M."/>
        </authorList>
    </citation>
    <scope>NUCLEOTIDE SEQUENCE [LARGE SCALE GENOMIC DNA]</scope>
</reference>
<proteinExistence type="predicted"/>
<keyword evidence="1" id="KW-0472">Membrane</keyword>
<keyword evidence="1" id="KW-1133">Transmembrane helix</keyword>
<keyword evidence="3" id="KW-1185">Reference proteome</keyword>
<keyword evidence="1" id="KW-0812">Transmembrane</keyword>
<dbReference type="EMBL" id="UYRW01000317">
    <property type="protein sequence ID" value="VDK65678.1"/>
    <property type="molecule type" value="Genomic_DNA"/>
</dbReference>
<sequence>MCLLLRLISPSLPSHPDHSTQTSTHPFYAYYMCVCLLQRAALKVVVVVVSSGWFFGSVSVFVFGSLLSPVKVSRSVPDHVSFSICWKLAVQRKRRGCRKFLLASWSGNQRAHSAGSGYRASAWFRFLRIRNGSGSRASCWKYEPCGIYGSSASC</sequence>
<organism evidence="4">
    <name type="scientific">Onchocerca ochengi</name>
    <name type="common">Filarial nematode worm</name>
    <dbReference type="NCBI Taxonomy" id="42157"/>
    <lineage>
        <taxon>Eukaryota</taxon>
        <taxon>Metazoa</taxon>
        <taxon>Ecdysozoa</taxon>
        <taxon>Nematoda</taxon>
        <taxon>Chromadorea</taxon>
        <taxon>Rhabditida</taxon>
        <taxon>Spirurina</taxon>
        <taxon>Spiruromorpha</taxon>
        <taxon>Filarioidea</taxon>
        <taxon>Onchocercidae</taxon>
        <taxon>Onchocerca</taxon>
    </lineage>
</organism>
<evidence type="ECO:0000313" key="3">
    <source>
        <dbReference type="Proteomes" id="UP000271087"/>
    </source>
</evidence>
<evidence type="ECO:0000256" key="1">
    <source>
        <dbReference type="SAM" id="Phobius"/>
    </source>
</evidence>
<dbReference type="WBParaSite" id="nOo.2.0.1.t02157-RA">
    <property type="protein sequence ID" value="nOo.2.0.1.t02157-RA"/>
    <property type="gene ID" value="nOo.2.0.1.g02157"/>
</dbReference>
<evidence type="ECO:0000313" key="2">
    <source>
        <dbReference type="EMBL" id="VDK65678.1"/>
    </source>
</evidence>
<feature type="transmembrane region" description="Helical" evidence="1">
    <location>
        <begin position="40"/>
        <end position="67"/>
    </location>
</feature>
<dbReference type="Proteomes" id="UP000271087">
    <property type="component" value="Unassembled WGS sequence"/>
</dbReference>